<dbReference type="Proteomes" id="UP001247620">
    <property type="component" value="Unassembled WGS sequence"/>
</dbReference>
<dbReference type="PANTHER" id="PTHR43685:SF11">
    <property type="entry name" value="GLYCOSYLTRANSFERASE TAGX-RELATED"/>
    <property type="match status" value="1"/>
</dbReference>
<accession>A0ABU1T7B8</accession>
<reference evidence="2 3" key="1">
    <citation type="submission" date="2023-07" db="EMBL/GenBank/DDBJ databases">
        <title>Sorghum-associated microbial communities from plants grown in Nebraska, USA.</title>
        <authorList>
            <person name="Schachtman D."/>
        </authorList>
    </citation>
    <scope>NUCLEOTIDE SEQUENCE [LARGE SCALE GENOMIC DNA]</scope>
    <source>
        <strain evidence="2 3">3262</strain>
    </source>
</reference>
<comment type="caution">
    <text evidence="2">The sequence shown here is derived from an EMBL/GenBank/DDBJ whole genome shotgun (WGS) entry which is preliminary data.</text>
</comment>
<gene>
    <name evidence="2" type="ORF">J2W55_001007</name>
</gene>
<protein>
    <submittedName>
        <fullName evidence="2">Glycosyltransferase involved in cell wall biosynthesis</fullName>
    </submittedName>
</protein>
<name>A0ABU1T7B8_9SPHI</name>
<dbReference type="Gene3D" id="3.90.550.10">
    <property type="entry name" value="Spore Coat Polysaccharide Biosynthesis Protein SpsA, Chain A"/>
    <property type="match status" value="1"/>
</dbReference>
<dbReference type="InterPro" id="IPR001173">
    <property type="entry name" value="Glyco_trans_2-like"/>
</dbReference>
<feature type="domain" description="Glycosyltransferase 2-like" evidence="1">
    <location>
        <begin position="10"/>
        <end position="91"/>
    </location>
</feature>
<dbReference type="RefSeq" id="WP_310092627.1">
    <property type="nucleotide sequence ID" value="NZ_JAVDUU010000001.1"/>
</dbReference>
<evidence type="ECO:0000313" key="3">
    <source>
        <dbReference type="Proteomes" id="UP001247620"/>
    </source>
</evidence>
<dbReference type="SUPFAM" id="SSF53448">
    <property type="entry name" value="Nucleotide-diphospho-sugar transferases"/>
    <property type="match status" value="1"/>
</dbReference>
<dbReference type="InterPro" id="IPR029044">
    <property type="entry name" value="Nucleotide-diphossugar_trans"/>
</dbReference>
<dbReference type="Pfam" id="PF00535">
    <property type="entry name" value="Glycos_transf_2"/>
    <property type="match status" value="1"/>
</dbReference>
<organism evidence="2 3">
    <name type="scientific">Mucilaginibacter pocheonensis</name>
    <dbReference type="NCBI Taxonomy" id="398050"/>
    <lineage>
        <taxon>Bacteria</taxon>
        <taxon>Pseudomonadati</taxon>
        <taxon>Bacteroidota</taxon>
        <taxon>Sphingobacteriia</taxon>
        <taxon>Sphingobacteriales</taxon>
        <taxon>Sphingobacteriaceae</taxon>
        <taxon>Mucilaginibacter</taxon>
    </lineage>
</organism>
<sequence length="229" mass="25932">MKHVNGPLITVITVTYNAVSSIEATIQSVINRVNNNIQFIIIDGGSTDGTIDIINKYKNQITYFVSEPDSGLYDAMNKGWKVANEFSYILYLGSGDKIISFPHNDSFAKAGIIAGVVSIGNKFLYEPKIDIRLKLGNTLHHQALLIKKSLHPLPPFDITFKIYADFDFNQRLLKAGYKIIIDESFKAYAMEGGVSSSFNETESLEIVKKNYGWFYHKFAQLYYLLRHEI</sequence>
<keyword evidence="3" id="KW-1185">Reference proteome</keyword>
<evidence type="ECO:0000313" key="2">
    <source>
        <dbReference type="EMBL" id="MDR6941179.1"/>
    </source>
</evidence>
<proteinExistence type="predicted"/>
<dbReference type="PANTHER" id="PTHR43685">
    <property type="entry name" value="GLYCOSYLTRANSFERASE"/>
    <property type="match status" value="1"/>
</dbReference>
<dbReference type="EMBL" id="JAVDUU010000001">
    <property type="protein sequence ID" value="MDR6941179.1"/>
    <property type="molecule type" value="Genomic_DNA"/>
</dbReference>
<dbReference type="InterPro" id="IPR050834">
    <property type="entry name" value="Glycosyltransf_2"/>
</dbReference>
<evidence type="ECO:0000259" key="1">
    <source>
        <dbReference type="Pfam" id="PF00535"/>
    </source>
</evidence>